<reference evidence="2" key="1">
    <citation type="journal article" date="2011" name="Plant Physiol.">
        <title>Comprehensive sequence analysis of 24,783 barley full-length cDNAs derived from 12 clone libraries.</title>
        <authorList>
            <person name="Matsumoto T."/>
            <person name="Tanaka T."/>
            <person name="Sakai H."/>
            <person name="Amano N."/>
            <person name="Kanamori H."/>
            <person name="Kurita K."/>
            <person name="Kikuta A."/>
            <person name="Kamiya K."/>
            <person name="Yamamoto M."/>
            <person name="Ikawa H."/>
            <person name="Fujii N."/>
            <person name="Hori K."/>
            <person name="Itoh T."/>
            <person name="Sato K."/>
        </authorList>
    </citation>
    <scope>NUCLEOTIDE SEQUENCE</scope>
    <source>
        <tissue evidence="2">Flower</tissue>
    </source>
</reference>
<dbReference type="EMBL" id="AK375385">
    <property type="protein sequence ID" value="BAK06580.1"/>
    <property type="molecule type" value="mRNA"/>
</dbReference>
<feature type="region of interest" description="Disordered" evidence="1">
    <location>
        <begin position="1"/>
        <end position="64"/>
    </location>
</feature>
<accession>F2EGV8</accession>
<evidence type="ECO:0000313" key="2">
    <source>
        <dbReference type="EMBL" id="BAK06580.1"/>
    </source>
</evidence>
<proteinExistence type="evidence at transcript level"/>
<evidence type="ECO:0000256" key="1">
    <source>
        <dbReference type="SAM" id="MobiDB-lite"/>
    </source>
</evidence>
<feature type="compositionally biased region" description="Polar residues" evidence="1">
    <location>
        <begin position="10"/>
        <end position="20"/>
    </location>
</feature>
<feature type="compositionally biased region" description="Basic residues" evidence="1">
    <location>
        <begin position="54"/>
        <end position="64"/>
    </location>
</feature>
<protein>
    <submittedName>
        <fullName evidence="2">Predicted protein</fullName>
    </submittedName>
</protein>
<dbReference type="AlphaFoldDB" id="F2EGV8"/>
<organism evidence="2">
    <name type="scientific">Hordeum vulgare subsp. vulgare</name>
    <name type="common">Domesticated barley</name>
    <dbReference type="NCBI Taxonomy" id="112509"/>
    <lineage>
        <taxon>Eukaryota</taxon>
        <taxon>Viridiplantae</taxon>
        <taxon>Streptophyta</taxon>
        <taxon>Embryophyta</taxon>
        <taxon>Tracheophyta</taxon>
        <taxon>Spermatophyta</taxon>
        <taxon>Magnoliopsida</taxon>
        <taxon>Liliopsida</taxon>
        <taxon>Poales</taxon>
        <taxon>Poaceae</taxon>
        <taxon>BOP clade</taxon>
        <taxon>Pooideae</taxon>
        <taxon>Triticodae</taxon>
        <taxon>Triticeae</taxon>
        <taxon>Hordeinae</taxon>
        <taxon>Hordeum</taxon>
    </lineage>
</organism>
<name>F2EGV8_HORVV</name>
<sequence length="64" mass="6868">MNVVDAVHEGSTTSLKTSQAVVHDDGEADDAGISLKTSQAVVHDDGEADDAGSRARRRRGRRHR</sequence>